<protein>
    <submittedName>
        <fullName evidence="1">Uncharacterized protein</fullName>
    </submittedName>
</protein>
<dbReference type="AlphaFoldDB" id="A0A3P6DRV8"/>
<reference evidence="1" key="1">
    <citation type="submission" date="2018-11" db="EMBL/GenBank/DDBJ databases">
        <authorList>
            <consortium name="Genoscope - CEA"/>
            <person name="William W."/>
        </authorList>
    </citation>
    <scope>NUCLEOTIDE SEQUENCE</scope>
</reference>
<proteinExistence type="predicted"/>
<accession>A0A3P6DRV8</accession>
<sequence length="168" mass="18693">MVPIVAASPLSFFAMTNAWFNRVCFVSFGVQVSTTRCRFQSSPTFQIEPWFLFARTSLLVVKLSEGIFSVYSWNKSYLVLDSLTLPQYEDLTLPQYEDVTLIYLVGSGLWFLWFSGIDAFKNGAHDSQGSFSKAYVVSTFAVEALALQEALLSASCAGTLEASSNFRL</sequence>
<organism evidence="1">
    <name type="scientific">Brassica oleracea</name>
    <name type="common">Wild cabbage</name>
    <dbReference type="NCBI Taxonomy" id="3712"/>
    <lineage>
        <taxon>Eukaryota</taxon>
        <taxon>Viridiplantae</taxon>
        <taxon>Streptophyta</taxon>
        <taxon>Embryophyta</taxon>
        <taxon>Tracheophyta</taxon>
        <taxon>Spermatophyta</taxon>
        <taxon>Magnoliopsida</taxon>
        <taxon>eudicotyledons</taxon>
        <taxon>Gunneridae</taxon>
        <taxon>Pentapetalae</taxon>
        <taxon>rosids</taxon>
        <taxon>malvids</taxon>
        <taxon>Brassicales</taxon>
        <taxon>Brassicaceae</taxon>
        <taxon>Brassiceae</taxon>
        <taxon>Brassica</taxon>
    </lineage>
</organism>
<gene>
    <name evidence="1" type="ORF">BOLC9T54761H</name>
</gene>
<dbReference type="EMBL" id="LR031875">
    <property type="protein sequence ID" value="VDD29438.1"/>
    <property type="molecule type" value="Genomic_DNA"/>
</dbReference>
<evidence type="ECO:0000313" key="1">
    <source>
        <dbReference type="EMBL" id="VDD29438.1"/>
    </source>
</evidence>
<name>A0A3P6DRV8_BRAOL</name>